<dbReference type="InterPro" id="IPR000048">
    <property type="entry name" value="IQ_motif_EF-hand-BS"/>
</dbReference>
<dbReference type="Gene3D" id="1.20.5.190">
    <property type="match status" value="1"/>
</dbReference>
<sequence length="442" mass="50049">MAKKKSWFDRLKKFLSAETQSKQEKNDRRRRWLFGRLKPKFSPALPAPSSQRSRSLREAEQEQSKHAVAVAVATAAAAEAAVAAAHAAAQVVRLTGGPLSYHQPHDIAAVKIQAYFRGYLARRALRALRGLVKLQALIRGQAVRRQTNITLKGLQSLMKIQSMARMNRMRAVVNRLSDGIKDVFHLTEAEEKESEHARTECSDRKWDGSIWSKEEMVALLRRRQEAALRRERAAEYASTHQRRIGRRSTAPVDLQLDANTLEPKWNWLDHWVDSQHIDKDIHEVFPTSAHAQDARNLQANNLESLSFLDLEYDGKAKELDLRYPARRSFNRSGRDQTKIDDNLSKSPNCPSYMVTTASIKAKFRSMSTPKLRRGPSDFSDPSNINTDKLFSPLSSSKAPLNYQSSALLRGQAWSSKHSRSSNYHSIDSKGSLLSWDAPSPVR</sequence>
<dbReference type="PROSITE" id="PS50096">
    <property type="entry name" value="IQ"/>
    <property type="match status" value="2"/>
</dbReference>
<reference evidence="6 7" key="1">
    <citation type="journal article" date="2020" name="Nat. Food">
        <title>A phased Vanilla planifolia genome enables genetic improvement of flavour and production.</title>
        <authorList>
            <person name="Hasing T."/>
            <person name="Tang H."/>
            <person name="Brym M."/>
            <person name="Khazi F."/>
            <person name="Huang T."/>
            <person name="Chambers A.H."/>
        </authorList>
    </citation>
    <scope>NUCLEOTIDE SEQUENCE [LARGE SCALE GENOMIC DNA]</scope>
    <source>
        <tissue evidence="6">Leaf</tissue>
    </source>
</reference>
<keyword evidence="1" id="KW-0112">Calmodulin-binding</keyword>
<keyword evidence="7" id="KW-1185">Reference proteome</keyword>
<dbReference type="AlphaFoldDB" id="A0A835QUE6"/>
<dbReference type="EMBL" id="JADCNL010000006">
    <property type="protein sequence ID" value="KAG0477316.1"/>
    <property type="molecule type" value="Genomic_DNA"/>
</dbReference>
<feature type="domain" description="DUF4005" evidence="5">
    <location>
        <begin position="342"/>
        <end position="404"/>
    </location>
</feature>
<comment type="similarity">
    <text evidence="2">Belongs to the IQD family.</text>
</comment>
<dbReference type="GO" id="GO:0005516">
    <property type="term" value="F:calmodulin binding"/>
    <property type="evidence" value="ECO:0007669"/>
    <property type="project" value="UniProtKB-KW"/>
</dbReference>
<evidence type="ECO:0000313" key="7">
    <source>
        <dbReference type="Proteomes" id="UP000636800"/>
    </source>
</evidence>
<organism evidence="6 7">
    <name type="scientific">Vanilla planifolia</name>
    <name type="common">Vanilla</name>
    <dbReference type="NCBI Taxonomy" id="51239"/>
    <lineage>
        <taxon>Eukaryota</taxon>
        <taxon>Viridiplantae</taxon>
        <taxon>Streptophyta</taxon>
        <taxon>Embryophyta</taxon>
        <taxon>Tracheophyta</taxon>
        <taxon>Spermatophyta</taxon>
        <taxon>Magnoliopsida</taxon>
        <taxon>Liliopsida</taxon>
        <taxon>Asparagales</taxon>
        <taxon>Orchidaceae</taxon>
        <taxon>Vanilloideae</taxon>
        <taxon>Vanilleae</taxon>
        <taxon>Vanilla</taxon>
    </lineage>
</organism>
<dbReference type="InterPro" id="IPR025064">
    <property type="entry name" value="DUF4005"/>
</dbReference>
<dbReference type="Proteomes" id="UP000636800">
    <property type="component" value="Chromosome 6"/>
</dbReference>
<feature type="region of interest" description="Disordered" evidence="4">
    <location>
        <begin position="39"/>
        <end position="60"/>
    </location>
</feature>
<evidence type="ECO:0000256" key="3">
    <source>
        <dbReference type="ARBA" id="ARBA00024378"/>
    </source>
</evidence>
<comment type="subunit">
    <text evidence="3">Binds to multiple calmodulin (CaM) in the presence of Ca(2+) and CaM-like proteins.</text>
</comment>
<comment type="caution">
    <text evidence="6">The sequence shown here is derived from an EMBL/GenBank/DDBJ whole genome shotgun (WGS) entry which is preliminary data.</text>
</comment>
<protein>
    <recommendedName>
        <fullName evidence="5">DUF4005 domain-containing protein</fullName>
    </recommendedName>
</protein>
<dbReference type="Pfam" id="PF00612">
    <property type="entry name" value="IQ"/>
    <property type="match status" value="1"/>
</dbReference>
<evidence type="ECO:0000256" key="1">
    <source>
        <dbReference type="ARBA" id="ARBA00022860"/>
    </source>
</evidence>
<dbReference type="PANTHER" id="PTHR32295:SF41">
    <property type="entry name" value="PROTEIN IQ-DOMAIN 11"/>
    <property type="match status" value="1"/>
</dbReference>
<gene>
    <name evidence="6" type="ORF">HPP92_014157</name>
</gene>
<dbReference type="PANTHER" id="PTHR32295">
    <property type="entry name" value="IQ-DOMAIN 5-RELATED"/>
    <property type="match status" value="1"/>
</dbReference>
<dbReference type="Pfam" id="PF13178">
    <property type="entry name" value="DUF4005"/>
    <property type="match status" value="1"/>
</dbReference>
<evidence type="ECO:0000313" key="6">
    <source>
        <dbReference type="EMBL" id="KAG0477316.1"/>
    </source>
</evidence>
<accession>A0A835QUE6</accession>
<dbReference type="SMART" id="SM00015">
    <property type="entry name" value="IQ"/>
    <property type="match status" value="1"/>
</dbReference>
<name>A0A835QUE6_VANPL</name>
<evidence type="ECO:0000256" key="4">
    <source>
        <dbReference type="SAM" id="MobiDB-lite"/>
    </source>
</evidence>
<proteinExistence type="inferred from homology"/>
<feature type="region of interest" description="Disordered" evidence="4">
    <location>
        <begin position="411"/>
        <end position="442"/>
    </location>
</feature>
<evidence type="ECO:0000259" key="5">
    <source>
        <dbReference type="Pfam" id="PF13178"/>
    </source>
</evidence>
<evidence type="ECO:0000256" key="2">
    <source>
        <dbReference type="ARBA" id="ARBA00024341"/>
    </source>
</evidence>
<dbReference type="OrthoDB" id="1900597at2759"/>